<evidence type="ECO:0000256" key="3">
    <source>
        <dbReference type="ARBA" id="ARBA00023027"/>
    </source>
</evidence>
<dbReference type="GO" id="GO:0016616">
    <property type="term" value="F:oxidoreductase activity, acting on the CH-OH group of donors, NAD or NADP as acceptor"/>
    <property type="evidence" value="ECO:0007669"/>
    <property type="project" value="InterPro"/>
</dbReference>
<dbReference type="SUPFAM" id="SSF51735">
    <property type="entry name" value="NAD(P)-binding Rossmann-fold domains"/>
    <property type="match status" value="1"/>
</dbReference>
<dbReference type="SUPFAM" id="SSF52413">
    <property type="entry name" value="UDP-glucose/GDP-mannose dehydrogenase C-terminal domain"/>
    <property type="match status" value="1"/>
</dbReference>
<accession>E7C9Y4</accession>
<dbReference type="EMBL" id="GU574703">
    <property type="protein sequence ID" value="ADH42968.1"/>
    <property type="molecule type" value="Genomic_DNA"/>
</dbReference>
<keyword evidence="3" id="KW-0520">NAD</keyword>
<comment type="similarity">
    <text evidence="1 4">Belongs to the UDP-glucose/GDP-mannose dehydrogenase family.</text>
</comment>
<evidence type="ECO:0000259" key="5">
    <source>
        <dbReference type="SMART" id="SM00984"/>
    </source>
</evidence>
<evidence type="ECO:0000256" key="2">
    <source>
        <dbReference type="ARBA" id="ARBA00023002"/>
    </source>
</evidence>
<evidence type="ECO:0000313" key="6">
    <source>
        <dbReference type="EMBL" id="ADH42968.1"/>
    </source>
</evidence>
<dbReference type="Pfam" id="PF03721">
    <property type="entry name" value="UDPG_MGDP_dh_N"/>
    <property type="match status" value="1"/>
</dbReference>
<organism evidence="6">
    <name type="scientific">uncultured SAR11 cluster alpha proteobacterium H17925_38M03</name>
    <dbReference type="NCBI Taxonomy" id="715037"/>
    <lineage>
        <taxon>Bacteria</taxon>
        <taxon>Pseudomonadati</taxon>
        <taxon>Pseudomonadota</taxon>
        <taxon>Alphaproteobacteria</taxon>
        <taxon>Candidatus Pelagibacterales</taxon>
        <taxon>environmental samples</taxon>
    </lineage>
</organism>
<dbReference type="GO" id="GO:0000271">
    <property type="term" value="P:polysaccharide biosynthetic process"/>
    <property type="evidence" value="ECO:0007669"/>
    <property type="project" value="InterPro"/>
</dbReference>
<dbReference type="SMART" id="SM00984">
    <property type="entry name" value="UDPG_MGDP_dh_C"/>
    <property type="match status" value="1"/>
</dbReference>
<dbReference type="SUPFAM" id="SSF48179">
    <property type="entry name" value="6-phosphogluconate dehydrogenase C-terminal domain-like"/>
    <property type="match status" value="1"/>
</dbReference>
<sequence>MASLNIAVIGIGYVGLPLAASLSKYNKVIGFDTSKKRIKDLKKYIDSTKEFNTKKLKKLNKLSFTSNSSDLENSNIFFVTVPTPINVKKKPDLSYLIQATKIVAKHIKKKTIVVYESTVYPGCTEEVCLPILEKLSNLKLNKDFYLAYSPERINPGKSKYKLNNTIKVIGSSNKKALNKLSEIYKKICLNVHTVSGIKTAEAAKIIENTQRDLNIALVNELSIIFKKMDLDINKVLEAASTKWNFAKFEPGLVGGHCIGVDPYYLTYKSEKLKYKPKVILAGRKINDSMGIYVAKNIIKFIKNNKIKSKKILILGASFKENCSDLRNSKIFDTIRYLEKRGAQVYVYDPLIAKNILSRSVKKIVTKLNKKYFYDVAVIATKHDQFIKMGTKSIKKNIKKDGLIFDLKSIYPTNQTDWRL</sequence>
<dbReference type="GO" id="GO:0016628">
    <property type="term" value="F:oxidoreductase activity, acting on the CH-CH group of donors, NAD or NADP as acceptor"/>
    <property type="evidence" value="ECO:0007669"/>
    <property type="project" value="InterPro"/>
</dbReference>
<dbReference type="InterPro" id="IPR014026">
    <property type="entry name" value="UDP-Glc/GDP-Man_DH_dimer"/>
</dbReference>
<dbReference type="Pfam" id="PF03720">
    <property type="entry name" value="UDPG_MGDP_dh_C"/>
    <property type="match status" value="1"/>
</dbReference>
<dbReference type="GO" id="GO:0051287">
    <property type="term" value="F:NAD binding"/>
    <property type="evidence" value="ECO:0007669"/>
    <property type="project" value="InterPro"/>
</dbReference>
<keyword evidence="2" id="KW-0560">Oxidoreductase</keyword>
<dbReference type="AlphaFoldDB" id="E7C9Y4"/>
<dbReference type="PIRSF" id="PIRSF000124">
    <property type="entry name" value="UDPglc_GDPman_dh"/>
    <property type="match status" value="1"/>
</dbReference>
<dbReference type="NCBIfam" id="TIGR03026">
    <property type="entry name" value="NDP-sugDHase"/>
    <property type="match status" value="1"/>
</dbReference>
<evidence type="ECO:0000256" key="1">
    <source>
        <dbReference type="ARBA" id="ARBA00006601"/>
    </source>
</evidence>
<dbReference type="InterPro" id="IPR036291">
    <property type="entry name" value="NAD(P)-bd_dom_sf"/>
</dbReference>
<proteinExistence type="inferred from homology"/>
<dbReference type="Pfam" id="PF00984">
    <property type="entry name" value="UDPG_MGDP_dh"/>
    <property type="match status" value="1"/>
</dbReference>
<protein>
    <submittedName>
        <fullName evidence="6">UDP-N-acetyl-D-mannosaminuronate dehydrogenase</fullName>
    </submittedName>
</protein>
<dbReference type="PIRSF" id="PIRSF500136">
    <property type="entry name" value="UDP_ManNAc_DH"/>
    <property type="match status" value="1"/>
</dbReference>
<dbReference type="InterPro" id="IPR008927">
    <property type="entry name" value="6-PGluconate_DH-like_C_sf"/>
</dbReference>
<dbReference type="InterPro" id="IPR036220">
    <property type="entry name" value="UDP-Glc/GDP-Man_DH_C_sf"/>
</dbReference>
<dbReference type="InterPro" id="IPR017476">
    <property type="entry name" value="UDP-Glc/GDP-Man"/>
</dbReference>
<name>E7C9Y4_9PROT</name>
<dbReference type="InterPro" id="IPR001732">
    <property type="entry name" value="UDP-Glc/GDP-Man_DH_N"/>
</dbReference>
<dbReference type="Gene3D" id="3.40.50.720">
    <property type="entry name" value="NAD(P)-binding Rossmann-like Domain"/>
    <property type="match status" value="2"/>
</dbReference>
<feature type="domain" description="UDP-glucose/GDP-mannose dehydrogenase C-terminal" evidence="5">
    <location>
        <begin position="312"/>
        <end position="412"/>
    </location>
</feature>
<evidence type="ECO:0000256" key="4">
    <source>
        <dbReference type="PIRNR" id="PIRNR000124"/>
    </source>
</evidence>
<dbReference type="InterPro" id="IPR014027">
    <property type="entry name" value="UDP-Glc/GDP-Man_DH_C"/>
</dbReference>
<reference evidence="6" key="1">
    <citation type="submission" date="2010-01" db="EMBL/GenBank/DDBJ databases">
        <title>Genome fragments of uncultured bacteria from the North Pacific Subtropical Gyre.</title>
        <authorList>
            <person name="Pham V.D."/>
            <person name="DeLong E.F."/>
        </authorList>
    </citation>
    <scope>NUCLEOTIDE SEQUENCE</scope>
</reference>
<dbReference type="InterPro" id="IPR028359">
    <property type="entry name" value="UDP_ManNAc/GlcNAc_DH"/>
</dbReference>
<dbReference type="PANTHER" id="PTHR43491:SF2">
    <property type="entry name" value="UDP-N-ACETYL-D-MANNOSAMINE DEHYDROGENASE"/>
    <property type="match status" value="1"/>
</dbReference>
<dbReference type="PANTHER" id="PTHR43491">
    <property type="entry name" value="UDP-N-ACETYL-D-MANNOSAMINE DEHYDROGENASE"/>
    <property type="match status" value="1"/>
</dbReference>